<organism evidence="4 5">
    <name type="scientific">Turnera subulata</name>
    <dbReference type="NCBI Taxonomy" id="218843"/>
    <lineage>
        <taxon>Eukaryota</taxon>
        <taxon>Viridiplantae</taxon>
        <taxon>Streptophyta</taxon>
        <taxon>Embryophyta</taxon>
        <taxon>Tracheophyta</taxon>
        <taxon>Spermatophyta</taxon>
        <taxon>Magnoliopsida</taxon>
        <taxon>eudicotyledons</taxon>
        <taxon>Gunneridae</taxon>
        <taxon>Pentapetalae</taxon>
        <taxon>rosids</taxon>
        <taxon>fabids</taxon>
        <taxon>Malpighiales</taxon>
        <taxon>Passifloraceae</taxon>
        <taxon>Turnera</taxon>
    </lineage>
</organism>
<keyword evidence="5" id="KW-1185">Reference proteome</keyword>
<evidence type="ECO:0000256" key="1">
    <source>
        <dbReference type="ARBA" id="ARBA00006010"/>
    </source>
</evidence>
<evidence type="ECO:0000313" key="5">
    <source>
        <dbReference type="Proteomes" id="UP001141552"/>
    </source>
</evidence>
<reference evidence="4" key="2">
    <citation type="journal article" date="2023" name="Plants (Basel)">
        <title>Annotation of the Turnera subulata (Passifloraceae) Draft Genome Reveals the S-Locus Evolved after the Divergence of Turneroideae from Passifloroideae in a Stepwise Manner.</title>
        <authorList>
            <person name="Henning P.M."/>
            <person name="Roalson E.H."/>
            <person name="Mir W."/>
            <person name="McCubbin A.G."/>
            <person name="Shore J.S."/>
        </authorList>
    </citation>
    <scope>NUCLEOTIDE SEQUENCE</scope>
    <source>
        <strain evidence="4">F60SS</strain>
    </source>
</reference>
<protein>
    <submittedName>
        <fullName evidence="4">Uncharacterized protein</fullName>
    </submittedName>
</protein>
<reference evidence="4" key="1">
    <citation type="submission" date="2022-02" db="EMBL/GenBank/DDBJ databases">
        <authorList>
            <person name="Henning P.M."/>
            <person name="McCubbin A.G."/>
            <person name="Shore J.S."/>
        </authorList>
    </citation>
    <scope>NUCLEOTIDE SEQUENCE</scope>
    <source>
        <strain evidence="4">F60SS</strain>
        <tissue evidence="4">Leaves</tissue>
    </source>
</reference>
<dbReference type="OrthoDB" id="2013942at2759"/>
<accession>A0A9Q0JJ67</accession>
<feature type="chain" id="PRO_5040149793" evidence="3">
    <location>
        <begin position="22"/>
        <end position="152"/>
    </location>
</feature>
<comment type="similarity">
    <text evidence="1">Belongs to the STIG1 family.</text>
</comment>
<dbReference type="Pfam" id="PF04885">
    <property type="entry name" value="Stig1"/>
    <property type="match status" value="1"/>
</dbReference>
<evidence type="ECO:0000256" key="3">
    <source>
        <dbReference type="SAM" id="SignalP"/>
    </source>
</evidence>
<dbReference type="Proteomes" id="UP001141552">
    <property type="component" value="Unassembled WGS sequence"/>
</dbReference>
<keyword evidence="2 3" id="KW-0732">Signal</keyword>
<dbReference type="EMBL" id="JAKUCV010002456">
    <property type="protein sequence ID" value="KAJ4842595.1"/>
    <property type="molecule type" value="Genomic_DNA"/>
</dbReference>
<dbReference type="PANTHER" id="PTHR33227:SF6">
    <property type="entry name" value="PROTEIN GRIM REAPER"/>
    <property type="match status" value="1"/>
</dbReference>
<feature type="signal peptide" evidence="3">
    <location>
        <begin position="1"/>
        <end position="21"/>
    </location>
</feature>
<evidence type="ECO:0000313" key="4">
    <source>
        <dbReference type="EMBL" id="KAJ4842595.1"/>
    </source>
</evidence>
<gene>
    <name evidence="4" type="ORF">Tsubulata_029711</name>
</gene>
<proteinExistence type="inferred from homology"/>
<comment type="caution">
    <text evidence="4">The sequence shown here is derived from an EMBL/GenBank/DDBJ whole genome shotgun (WGS) entry which is preliminary data.</text>
</comment>
<dbReference type="AlphaFoldDB" id="A0A9Q0JJ67"/>
<name>A0A9Q0JJ67_9ROSI</name>
<evidence type="ECO:0000256" key="2">
    <source>
        <dbReference type="ARBA" id="ARBA00022729"/>
    </source>
</evidence>
<sequence length="152" mass="16362">MASSLLKLTTILSLVIPIVLALTQAQVTPWTETEDEDEYVLDTPAANFISRSRFLRSVVKKGAHCSTDPYHNICNGVLANNGTSLLQCCKGHCRNVLGDKNNCGQCGRKCTFGQACCGGKCVVISNNPYNCGKCNRQCAPGQKCEYGTCGYA</sequence>
<dbReference type="PANTHER" id="PTHR33227">
    <property type="entry name" value="STIGMA-SPECIFIC STIG1-LIKE PROTEIN 3"/>
    <property type="match status" value="1"/>
</dbReference>
<dbReference type="InterPro" id="IPR006969">
    <property type="entry name" value="Stig-like"/>
</dbReference>